<comment type="caution">
    <text evidence="2">The sequence shown here is derived from an EMBL/GenBank/DDBJ whole genome shotgun (WGS) entry which is preliminary data.</text>
</comment>
<keyword evidence="1" id="KW-0175">Coiled coil</keyword>
<keyword evidence="3" id="KW-1185">Reference proteome</keyword>
<evidence type="ECO:0000313" key="2">
    <source>
        <dbReference type="EMBL" id="KAL2549635.1"/>
    </source>
</evidence>
<evidence type="ECO:0000313" key="3">
    <source>
        <dbReference type="Proteomes" id="UP001604277"/>
    </source>
</evidence>
<gene>
    <name evidence="2" type="ORF">Fot_11165</name>
</gene>
<accession>A0ABD1WMN5</accession>
<proteinExistence type="predicted"/>
<dbReference type="AlphaFoldDB" id="A0ABD1WMN5"/>
<organism evidence="2 3">
    <name type="scientific">Forsythia ovata</name>
    <dbReference type="NCBI Taxonomy" id="205694"/>
    <lineage>
        <taxon>Eukaryota</taxon>
        <taxon>Viridiplantae</taxon>
        <taxon>Streptophyta</taxon>
        <taxon>Embryophyta</taxon>
        <taxon>Tracheophyta</taxon>
        <taxon>Spermatophyta</taxon>
        <taxon>Magnoliopsida</taxon>
        <taxon>eudicotyledons</taxon>
        <taxon>Gunneridae</taxon>
        <taxon>Pentapetalae</taxon>
        <taxon>asterids</taxon>
        <taxon>lamiids</taxon>
        <taxon>Lamiales</taxon>
        <taxon>Oleaceae</taxon>
        <taxon>Forsythieae</taxon>
        <taxon>Forsythia</taxon>
    </lineage>
</organism>
<evidence type="ECO:0000256" key="1">
    <source>
        <dbReference type="SAM" id="Coils"/>
    </source>
</evidence>
<protein>
    <submittedName>
        <fullName evidence="2">Uncharacterized protein</fullName>
    </submittedName>
</protein>
<name>A0ABD1WMN5_9LAMI</name>
<reference evidence="3" key="1">
    <citation type="submission" date="2024-07" db="EMBL/GenBank/DDBJ databases">
        <title>Two chromosome-level genome assemblies of Korean endemic species Abeliophyllum distichum and Forsythia ovata (Oleaceae).</title>
        <authorList>
            <person name="Jang H."/>
        </authorList>
    </citation>
    <scope>NUCLEOTIDE SEQUENCE [LARGE SCALE GENOMIC DNA]</scope>
</reference>
<feature type="coiled-coil region" evidence="1">
    <location>
        <begin position="138"/>
        <end position="165"/>
    </location>
</feature>
<dbReference type="Proteomes" id="UP001604277">
    <property type="component" value="Unassembled WGS sequence"/>
</dbReference>
<dbReference type="EMBL" id="JBFOLJ010000003">
    <property type="protein sequence ID" value="KAL2549635.1"/>
    <property type="molecule type" value="Genomic_DNA"/>
</dbReference>
<sequence>MPHIGHTVVLSHGLEDVILLCLRKHWAGPFVVVATCHYTPVRPLVGRIAVISQRLEDVNLLCLRRIKNEALKAYALKLKGCVAIVVTSTEMLKERFLDKETDSEDVAQRYDEVNEKLLFAHPKKMEFKAIIEDKNGMISFLTNQVAKLRASLESYQVECSRLKSKHNEAGSRRASFYLRPNYECMIDYFWSLAIKEAKKLV</sequence>